<reference evidence="10" key="1">
    <citation type="journal article" date="2019" name="Int. J. Syst. Evol. Microbiol.">
        <title>The Global Catalogue of Microorganisms (GCM) 10K type strain sequencing project: providing services to taxonomists for standard genome sequencing and annotation.</title>
        <authorList>
            <consortium name="The Broad Institute Genomics Platform"/>
            <consortium name="The Broad Institute Genome Sequencing Center for Infectious Disease"/>
            <person name="Wu L."/>
            <person name="Ma J."/>
        </authorList>
    </citation>
    <scope>NUCLEOTIDE SEQUENCE [LARGE SCALE GENOMIC DNA]</scope>
    <source>
        <strain evidence="10">KCTC 13128</strain>
    </source>
</reference>
<comment type="function">
    <text evidence="7">Involved in DNA repair and RecF pathway recombination.</text>
</comment>
<evidence type="ECO:0000256" key="7">
    <source>
        <dbReference type="HAMAP-Rule" id="MF_00201"/>
    </source>
</evidence>
<dbReference type="SUPFAM" id="SSF57863">
    <property type="entry name" value="ArfGap/RecO-like zinc finger"/>
    <property type="match status" value="1"/>
</dbReference>
<dbReference type="RefSeq" id="WP_390267815.1">
    <property type="nucleotide sequence ID" value="NZ_JBHRSA010000004.1"/>
</dbReference>
<dbReference type="EMBL" id="JBHRSA010000004">
    <property type="protein sequence ID" value="MFC3039090.1"/>
    <property type="molecule type" value="Genomic_DNA"/>
</dbReference>
<dbReference type="InterPro" id="IPR012340">
    <property type="entry name" value="NA-bd_OB-fold"/>
</dbReference>
<protein>
    <recommendedName>
        <fullName evidence="2 7">DNA repair protein RecO</fullName>
    </recommendedName>
    <alternativeName>
        <fullName evidence="6 7">Recombination protein O</fullName>
    </alternativeName>
</protein>
<dbReference type="SUPFAM" id="SSF50249">
    <property type="entry name" value="Nucleic acid-binding proteins"/>
    <property type="match status" value="1"/>
</dbReference>
<dbReference type="InterPro" id="IPR037278">
    <property type="entry name" value="ARFGAP/RecO"/>
</dbReference>
<dbReference type="Proteomes" id="UP001595279">
    <property type="component" value="Unassembled WGS sequence"/>
</dbReference>
<evidence type="ECO:0000256" key="2">
    <source>
        <dbReference type="ARBA" id="ARBA00021310"/>
    </source>
</evidence>
<gene>
    <name evidence="7 9" type="primary">recO</name>
    <name evidence="9" type="ORF">ACFOGI_02350</name>
</gene>
<feature type="domain" description="DNA replication/recombination mediator RecO N-terminal" evidence="8">
    <location>
        <begin position="1"/>
        <end position="78"/>
    </location>
</feature>
<evidence type="ECO:0000259" key="8">
    <source>
        <dbReference type="Pfam" id="PF11967"/>
    </source>
</evidence>
<dbReference type="InterPro" id="IPR042242">
    <property type="entry name" value="RecO_C"/>
</dbReference>
<dbReference type="PANTHER" id="PTHR33991:SF1">
    <property type="entry name" value="DNA REPAIR PROTEIN RECO"/>
    <property type="match status" value="1"/>
</dbReference>
<dbReference type="PANTHER" id="PTHR33991">
    <property type="entry name" value="DNA REPAIR PROTEIN RECO"/>
    <property type="match status" value="1"/>
</dbReference>
<keyword evidence="10" id="KW-1185">Reference proteome</keyword>
<sequence length="247" mass="27806">MLEKIDGIIIKTADYGETHKIVTIMSKKLGKFSAIAKGAKKPKSRMAAVTQPFILGQFFVYLSKGLSTLQQGEVIHSFRPIREDIIKTAYAAYISEMTEKLVDSQTPDPSLFDQLHQTLEWIEQQEDAEVPVMMYELKLFARGGFAPSVDRCALCGGNEPPFSFSVAEGGLLCRKCRSLDPEAISLTDPAAKLLYIFAHVGLERVGRISVKPENKRLIRQLLDVYYEQYGGYYLKTKKFLAQLDKLK</sequence>
<accession>A0ABV7CS39</accession>
<dbReference type="Gene3D" id="1.20.1440.120">
    <property type="entry name" value="Recombination protein O, C-terminal domain"/>
    <property type="match status" value="1"/>
</dbReference>
<comment type="caution">
    <text evidence="9">The sequence shown here is derived from an EMBL/GenBank/DDBJ whole genome shotgun (WGS) entry which is preliminary data.</text>
</comment>
<evidence type="ECO:0000256" key="1">
    <source>
        <dbReference type="ARBA" id="ARBA00007452"/>
    </source>
</evidence>
<comment type="similarity">
    <text evidence="1 7">Belongs to the RecO family.</text>
</comment>
<dbReference type="Gene3D" id="2.40.50.140">
    <property type="entry name" value="Nucleic acid-binding proteins"/>
    <property type="match status" value="1"/>
</dbReference>
<evidence type="ECO:0000313" key="9">
    <source>
        <dbReference type="EMBL" id="MFC3039090.1"/>
    </source>
</evidence>
<dbReference type="InterPro" id="IPR022572">
    <property type="entry name" value="DNA_rep/recomb_RecO_N"/>
</dbReference>
<dbReference type="NCBIfam" id="TIGR00613">
    <property type="entry name" value="reco"/>
    <property type="match status" value="1"/>
</dbReference>
<dbReference type="HAMAP" id="MF_00201">
    <property type="entry name" value="RecO"/>
    <property type="match status" value="1"/>
</dbReference>
<evidence type="ECO:0000256" key="5">
    <source>
        <dbReference type="ARBA" id="ARBA00023204"/>
    </source>
</evidence>
<dbReference type="Pfam" id="PF11967">
    <property type="entry name" value="RecO_N"/>
    <property type="match status" value="1"/>
</dbReference>
<keyword evidence="4 7" id="KW-0233">DNA recombination</keyword>
<name>A0ABV7CS39_9BACI</name>
<evidence type="ECO:0000313" key="10">
    <source>
        <dbReference type="Proteomes" id="UP001595279"/>
    </source>
</evidence>
<evidence type="ECO:0000256" key="3">
    <source>
        <dbReference type="ARBA" id="ARBA00022763"/>
    </source>
</evidence>
<evidence type="ECO:0000256" key="4">
    <source>
        <dbReference type="ARBA" id="ARBA00023172"/>
    </source>
</evidence>
<proteinExistence type="inferred from homology"/>
<organism evidence="9 10">
    <name type="scientific">Virgibacillus xinjiangensis</name>
    <dbReference type="NCBI Taxonomy" id="393090"/>
    <lineage>
        <taxon>Bacteria</taxon>
        <taxon>Bacillati</taxon>
        <taxon>Bacillota</taxon>
        <taxon>Bacilli</taxon>
        <taxon>Bacillales</taxon>
        <taxon>Bacillaceae</taxon>
        <taxon>Virgibacillus</taxon>
    </lineage>
</organism>
<evidence type="ECO:0000256" key="6">
    <source>
        <dbReference type="ARBA" id="ARBA00033409"/>
    </source>
</evidence>
<dbReference type="InterPro" id="IPR003717">
    <property type="entry name" value="RecO"/>
</dbReference>
<keyword evidence="3 7" id="KW-0227">DNA damage</keyword>
<dbReference type="Pfam" id="PF02565">
    <property type="entry name" value="RecO_C"/>
    <property type="match status" value="1"/>
</dbReference>
<keyword evidence="5 7" id="KW-0234">DNA repair</keyword>